<dbReference type="PANTHER" id="PTHR43300">
    <property type="entry name" value="ACETYLTRANSFERASE"/>
    <property type="match status" value="1"/>
</dbReference>
<dbReference type="CDD" id="cd03360">
    <property type="entry name" value="LbH_AT_putative"/>
    <property type="match status" value="1"/>
</dbReference>
<gene>
    <name evidence="5" type="ORF">DW758_03415</name>
</gene>
<keyword evidence="5" id="KW-0808">Transferase</keyword>
<organism evidence="5 6">
    <name type="scientific">Bacteroides uniformis</name>
    <dbReference type="NCBI Taxonomy" id="820"/>
    <lineage>
        <taxon>Bacteria</taxon>
        <taxon>Pseudomonadati</taxon>
        <taxon>Bacteroidota</taxon>
        <taxon>Bacteroidia</taxon>
        <taxon>Bacteroidales</taxon>
        <taxon>Bacteroidaceae</taxon>
        <taxon>Bacteroides</taxon>
    </lineage>
</organism>
<dbReference type="InterPro" id="IPR001451">
    <property type="entry name" value="Hexapep"/>
</dbReference>
<comment type="caution">
    <text evidence="5">The sequence shown here is derived from an EMBL/GenBank/DDBJ whole genome shotgun (WGS) entry which is preliminary data.</text>
</comment>
<feature type="binding site" evidence="3">
    <location>
        <position position="72"/>
    </location>
    <ligand>
        <name>substrate</name>
    </ligand>
</feature>
<dbReference type="Pfam" id="PF17836">
    <property type="entry name" value="PglD_N"/>
    <property type="match status" value="1"/>
</dbReference>
<evidence type="ECO:0000259" key="4">
    <source>
        <dbReference type="Pfam" id="PF17836"/>
    </source>
</evidence>
<reference evidence="5 6" key="1">
    <citation type="submission" date="2018-08" db="EMBL/GenBank/DDBJ databases">
        <title>A genome reference for cultivated species of the human gut microbiota.</title>
        <authorList>
            <person name="Zou Y."/>
            <person name="Xue W."/>
            <person name="Luo G."/>
        </authorList>
    </citation>
    <scope>NUCLEOTIDE SEQUENCE [LARGE SCALE GENOMIC DNA]</scope>
    <source>
        <strain evidence="5 6">AM29-12AC</strain>
    </source>
</reference>
<name>A0A414INY5_BACUN</name>
<dbReference type="InterPro" id="IPR011004">
    <property type="entry name" value="Trimer_LpxA-like_sf"/>
</dbReference>
<dbReference type="Pfam" id="PF00132">
    <property type="entry name" value="Hexapep"/>
    <property type="match status" value="1"/>
</dbReference>
<evidence type="ECO:0000256" key="2">
    <source>
        <dbReference type="PIRSR" id="PIRSR620019-1"/>
    </source>
</evidence>
<protein>
    <submittedName>
        <fullName evidence="5">Sialic acid O-acetyltransferase</fullName>
    </submittedName>
</protein>
<dbReference type="AlphaFoldDB" id="A0A414INY5"/>
<dbReference type="RefSeq" id="WP_118132086.1">
    <property type="nucleotide sequence ID" value="NZ_CALNHV010000018.1"/>
</dbReference>
<dbReference type="EMBL" id="QSJZ01000001">
    <property type="protein sequence ID" value="RHE26107.1"/>
    <property type="molecule type" value="Genomic_DNA"/>
</dbReference>
<dbReference type="Proteomes" id="UP000283601">
    <property type="component" value="Unassembled WGS sequence"/>
</dbReference>
<feature type="site" description="Increases basicity of active site His" evidence="2">
    <location>
        <position position="139"/>
    </location>
</feature>
<proteinExistence type="inferred from homology"/>
<evidence type="ECO:0000313" key="6">
    <source>
        <dbReference type="Proteomes" id="UP000283601"/>
    </source>
</evidence>
<accession>A0A414INY5</accession>
<dbReference type="SUPFAM" id="SSF51161">
    <property type="entry name" value="Trimeric LpxA-like enzymes"/>
    <property type="match status" value="1"/>
</dbReference>
<sequence>MKQLVIIGAGGMGRTMFDMARESWGYETEFVVKGFVDDNVKALDGFEGYPPIIGAISDYLPCEYDVFICSIGGISRARCISEIIARGGEFIPLVHKTARIGSNVVMGKGNMIGAFTTIAADAKIGDYNFIQSLTIIGHDVTIGSWNRIDSQVMMVGATTIGDHNMIHTGAMINHNVHIGDNCTIGACSFVTMDVESESTLFSSPARRLK</sequence>
<evidence type="ECO:0000256" key="1">
    <source>
        <dbReference type="ARBA" id="ARBA00007274"/>
    </source>
</evidence>
<dbReference type="GO" id="GO:0016740">
    <property type="term" value="F:transferase activity"/>
    <property type="evidence" value="ECO:0007669"/>
    <property type="project" value="UniProtKB-KW"/>
</dbReference>
<feature type="active site" description="Proton acceptor" evidence="2">
    <location>
        <position position="138"/>
    </location>
</feature>
<evidence type="ECO:0000256" key="3">
    <source>
        <dbReference type="PIRSR" id="PIRSR620019-2"/>
    </source>
</evidence>
<dbReference type="InterPro" id="IPR041561">
    <property type="entry name" value="PglD_N"/>
</dbReference>
<comment type="similarity">
    <text evidence="1">Belongs to the transferase hexapeptide repeat family.</text>
</comment>
<dbReference type="Gene3D" id="3.40.50.20">
    <property type="match status" value="1"/>
</dbReference>
<dbReference type="Gene3D" id="2.160.10.10">
    <property type="entry name" value="Hexapeptide repeat proteins"/>
    <property type="match status" value="1"/>
</dbReference>
<dbReference type="PANTHER" id="PTHR43300:SF7">
    <property type="entry name" value="UDP-N-ACETYLBACILLOSAMINE N-ACETYLTRANSFERASE"/>
    <property type="match status" value="1"/>
</dbReference>
<feature type="domain" description="PglD N-terminal" evidence="4">
    <location>
        <begin position="3"/>
        <end position="73"/>
    </location>
</feature>
<evidence type="ECO:0000313" key="5">
    <source>
        <dbReference type="EMBL" id="RHE26107.1"/>
    </source>
</evidence>
<dbReference type="InterPro" id="IPR050179">
    <property type="entry name" value="Trans_hexapeptide_repeat"/>
</dbReference>
<dbReference type="InterPro" id="IPR020019">
    <property type="entry name" value="AcTrfase_PglD-like"/>
</dbReference>